<accession>B0E4V3</accession>
<evidence type="ECO:0000256" key="1">
    <source>
        <dbReference type="SAM" id="MobiDB-lite"/>
    </source>
</evidence>
<dbReference type="Proteomes" id="UP000001194">
    <property type="component" value="Unassembled WGS sequence"/>
</dbReference>
<dbReference type="KEGG" id="lbc:LACBIDRAFT_310117"/>
<feature type="region of interest" description="Disordered" evidence="1">
    <location>
        <begin position="326"/>
        <end position="346"/>
    </location>
</feature>
<dbReference type="EMBL" id="DS547512">
    <property type="protein sequence ID" value="EDQ98128.1"/>
    <property type="molecule type" value="Genomic_DNA"/>
</dbReference>
<evidence type="ECO:0000313" key="3">
    <source>
        <dbReference type="Proteomes" id="UP000001194"/>
    </source>
</evidence>
<gene>
    <name evidence="2" type="ORF">LACBIDRAFT_310117</name>
</gene>
<protein>
    <submittedName>
        <fullName evidence="2">Predicted protein</fullName>
    </submittedName>
</protein>
<sequence length="364" mass="42103">QHLHVLTATASPCSNRVQMTAVRKDRQIKQRHREIQKNAGKYYSQKIQHYRTLYCIALSELIDYYRSVGDLLEAVIDARTTKGPGVVQLAYFNTENGMSEFCSVEEVERPRCLKLTKTNIDDNNREEVVLRIQGIICGSSLPPVKRPFKIEPKQRRYIKQSLALTGLGAMKFYAMIENIYDIQHVFERLLPHNTMEEWVPSYYETFEALDMGNRYFTDRCDINGDTPISFSTEIDPDNILTDALSNKFVHLQENKVEYYEAQQGSDSVIRYYKINPTKIRTGDIVEAQVSFVAIPLKQKKYKVLVVLRAITLLDCSPLRNASIARRMSRGAEPHRASQSLKRKIGYEEDEVHNTREKLSRMHLD</sequence>
<evidence type="ECO:0000313" key="2">
    <source>
        <dbReference type="EMBL" id="EDQ98128.1"/>
    </source>
</evidence>
<dbReference type="AlphaFoldDB" id="B0E4V3"/>
<dbReference type="InParanoid" id="B0E4V3"/>
<proteinExistence type="predicted"/>
<dbReference type="HOGENOM" id="CLU_067622_1_2_1"/>
<dbReference type="RefSeq" id="XP_001891221.1">
    <property type="nucleotide sequence ID" value="XM_001891186.1"/>
</dbReference>
<reference evidence="2 3" key="1">
    <citation type="journal article" date="2008" name="Nature">
        <title>The genome of Laccaria bicolor provides insights into mycorrhizal symbiosis.</title>
        <authorList>
            <person name="Martin F."/>
            <person name="Aerts A."/>
            <person name="Ahren D."/>
            <person name="Brun A."/>
            <person name="Danchin E.G.J."/>
            <person name="Duchaussoy F."/>
            <person name="Gibon J."/>
            <person name="Kohler A."/>
            <person name="Lindquist E."/>
            <person name="Pereda V."/>
            <person name="Salamov A."/>
            <person name="Shapiro H.J."/>
            <person name="Wuyts J."/>
            <person name="Blaudez D."/>
            <person name="Buee M."/>
            <person name="Brokstein P."/>
            <person name="Canbaeck B."/>
            <person name="Cohen D."/>
            <person name="Courty P.E."/>
            <person name="Coutinho P.M."/>
            <person name="Delaruelle C."/>
            <person name="Detter J.C."/>
            <person name="Deveau A."/>
            <person name="DiFazio S."/>
            <person name="Duplessis S."/>
            <person name="Fraissinet-Tachet L."/>
            <person name="Lucic E."/>
            <person name="Frey-Klett P."/>
            <person name="Fourrey C."/>
            <person name="Feussner I."/>
            <person name="Gay G."/>
            <person name="Grimwood J."/>
            <person name="Hoegger P.J."/>
            <person name="Jain P."/>
            <person name="Kilaru S."/>
            <person name="Labbe J."/>
            <person name="Lin Y.C."/>
            <person name="Legue V."/>
            <person name="Le Tacon F."/>
            <person name="Marmeisse R."/>
            <person name="Melayah D."/>
            <person name="Montanini B."/>
            <person name="Muratet M."/>
            <person name="Nehls U."/>
            <person name="Niculita-Hirzel H."/>
            <person name="Oudot-Le Secq M.P."/>
            <person name="Peter M."/>
            <person name="Quesneville H."/>
            <person name="Rajashekar B."/>
            <person name="Reich M."/>
            <person name="Rouhier N."/>
            <person name="Schmutz J."/>
            <person name="Yin T."/>
            <person name="Chalot M."/>
            <person name="Henrissat B."/>
            <person name="Kuees U."/>
            <person name="Lucas S."/>
            <person name="Van de Peer Y."/>
            <person name="Podila G.K."/>
            <person name="Polle A."/>
            <person name="Pukkila P.J."/>
            <person name="Richardson P.M."/>
            <person name="Rouze P."/>
            <person name="Sanders I.R."/>
            <person name="Stajich J.E."/>
            <person name="Tunlid A."/>
            <person name="Tuskan G."/>
            <person name="Grigoriev I.V."/>
        </authorList>
    </citation>
    <scope>NUCLEOTIDE SEQUENCE [LARGE SCALE GENOMIC DNA]</scope>
    <source>
        <strain evidence="3">S238N-H82 / ATCC MYA-4686</strain>
    </source>
</reference>
<organism evidence="3">
    <name type="scientific">Laccaria bicolor (strain S238N-H82 / ATCC MYA-4686)</name>
    <name type="common">Bicoloured deceiver</name>
    <name type="synonym">Laccaria laccata var. bicolor</name>
    <dbReference type="NCBI Taxonomy" id="486041"/>
    <lineage>
        <taxon>Eukaryota</taxon>
        <taxon>Fungi</taxon>
        <taxon>Dikarya</taxon>
        <taxon>Basidiomycota</taxon>
        <taxon>Agaricomycotina</taxon>
        <taxon>Agaricomycetes</taxon>
        <taxon>Agaricomycetidae</taxon>
        <taxon>Agaricales</taxon>
        <taxon>Agaricineae</taxon>
        <taxon>Hydnangiaceae</taxon>
        <taxon>Laccaria</taxon>
    </lineage>
</organism>
<dbReference type="GeneID" id="6086877"/>
<dbReference type="OrthoDB" id="3067373at2759"/>
<feature type="non-terminal residue" evidence="2">
    <location>
        <position position="1"/>
    </location>
</feature>
<name>B0E4V3_LACBS</name>
<keyword evidence="3" id="KW-1185">Reference proteome</keyword>